<dbReference type="Pfam" id="PF04149">
    <property type="entry name" value="DUF397"/>
    <property type="match status" value="1"/>
</dbReference>
<evidence type="ECO:0000313" key="3">
    <source>
        <dbReference type="Proteomes" id="UP000664167"/>
    </source>
</evidence>
<dbReference type="EMBL" id="JAFLRJ010000356">
    <property type="protein sequence ID" value="MBO0516110.1"/>
    <property type="molecule type" value="Genomic_DNA"/>
</dbReference>
<dbReference type="Proteomes" id="UP000664167">
    <property type="component" value="Unassembled WGS sequence"/>
</dbReference>
<sequence length="114" mass="12495">MIRTTCAGDGSGLEWFKSSDGNEGDCVEIATPPGAVHVRDSKNADGPRFAVGREAWAGFVAYAPPALHREKPRFLLMETERGFRDLATDGLGCCCQVVRPSWVTRMRMTSSSMR</sequence>
<gene>
    <name evidence="2" type="ORF">J0695_30705</name>
</gene>
<dbReference type="RefSeq" id="WP_206967557.1">
    <property type="nucleotide sequence ID" value="NZ_JBHSJN010000005.1"/>
</dbReference>
<feature type="domain" description="DUF397" evidence="1">
    <location>
        <begin position="13"/>
        <end position="62"/>
    </location>
</feature>
<reference evidence="2" key="1">
    <citation type="submission" date="2021-03" db="EMBL/GenBank/DDBJ databases">
        <title>Streptomyces poriferae sp. nov., a novel marine sponge-derived Actinobacteria species with anti-MRSA activity.</title>
        <authorList>
            <person name="Sandoval-Powers M."/>
            <person name="Kralova S."/>
            <person name="Nguyen G.-S."/>
            <person name="Fawwal D."/>
            <person name="Degnes K."/>
            <person name="Klinkenberg G."/>
            <person name="Sletta H."/>
            <person name="Wentzel A."/>
            <person name="Liles M.R."/>
        </authorList>
    </citation>
    <scope>NUCLEOTIDE SEQUENCE</scope>
    <source>
        <strain evidence="2">DSM 41794</strain>
    </source>
</reference>
<keyword evidence="3" id="KW-1185">Reference proteome</keyword>
<protein>
    <submittedName>
        <fullName evidence="2">DUF397 domain-containing protein</fullName>
    </submittedName>
</protein>
<evidence type="ECO:0000259" key="1">
    <source>
        <dbReference type="Pfam" id="PF04149"/>
    </source>
</evidence>
<name>A0A939JL78_9ACTN</name>
<evidence type="ECO:0000313" key="2">
    <source>
        <dbReference type="EMBL" id="MBO0516110.1"/>
    </source>
</evidence>
<dbReference type="InterPro" id="IPR007278">
    <property type="entry name" value="DUF397"/>
</dbReference>
<comment type="caution">
    <text evidence="2">The sequence shown here is derived from an EMBL/GenBank/DDBJ whole genome shotgun (WGS) entry which is preliminary data.</text>
</comment>
<accession>A0A939JL78</accession>
<proteinExistence type="predicted"/>
<organism evidence="2 3">
    <name type="scientific">Streptomyces beijiangensis</name>
    <dbReference type="NCBI Taxonomy" id="163361"/>
    <lineage>
        <taxon>Bacteria</taxon>
        <taxon>Bacillati</taxon>
        <taxon>Actinomycetota</taxon>
        <taxon>Actinomycetes</taxon>
        <taxon>Kitasatosporales</taxon>
        <taxon>Streptomycetaceae</taxon>
        <taxon>Streptomyces</taxon>
    </lineage>
</organism>
<dbReference type="AlphaFoldDB" id="A0A939JL78"/>